<accession>A0A7I8DC67</accession>
<dbReference type="KEGG" id="eff:skT53_26700"/>
<dbReference type="PANTHER" id="PTHR39639:SF1">
    <property type="entry name" value="DUF262 DOMAIN-CONTAINING PROTEIN"/>
    <property type="match status" value="1"/>
</dbReference>
<gene>
    <name evidence="2" type="ORF">skT53_26700</name>
</gene>
<evidence type="ECO:0000313" key="2">
    <source>
        <dbReference type="EMBL" id="BCJ87685.1"/>
    </source>
</evidence>
<keyword evidence="3" id="KW-1185">Reference proteome</keyword>
<sequence>MKNLMNQLNEQKLKVDFDSYDFSVKEIINMVSEDIINIAPEYQRQFRWDEKRQSVLVESIFLGIPIPNLFMATNADGTWEVIDGVQRISTIVHFAGDEKALAKVGLNAPLTITGLEKLSTLNGLTFHELPNSIKLNFILKPLKITTLSDKSDLNVRFDLFERLNTGGIRLSDQEIRSCIFRGPFNDFLKEMAQKEEFNKVVKLPKEKENDGTPEELVLRFFAYLHNYQNFEHSVVGFLNDFMKNASIKFDYEYNRNLFMAVFSELAVALPNGITRRLKTTPFNLFEAVSVGAALAYKKNGKIVTDGIEEWIQSSELKTLTSGATNSNPKVRRRIEYCLSKFEGK</sequence>
<dbReference type="RefSeq" id="WP_226375218.1">
    <property type="nucleotide sequence ID" value="NZ_AP023366.1"/>
</dbReference>
<protein>
    <recommendedName>
        <fullName evidence="1">GmrSD restriction endonucleases N-terminal domain-containing protein</fullName>
    </recommendedName>
</protein>
<feature type="domain" description="GmrSD restriction endonucleases N-terminal" evidence="1">
    <location>
        <begin position="30"/>
        <end position="180"/>
    </location>
</feature>
<dbReference type="Proteomes" id="UP000593802">
    <property type="component" value="Chromosome"/>
</dbReference>
<organism evidence="2 3">
    <name type="scientific">Effusibacillus dendaii</name>
    <dbReference type="NCBI Taxonomy" id="2743772"/>
    <lineage>
        <taxon>Bacteria</taxon>
        <taxon>Bacillati</taxon>
        <taxon>Bacillota</taxon>
        <taxon>Bacilli</taxon>
        <taxon>Bacillales</taxon>
        <taxon>Alicyclobacillaceae</taxon>
        <taxon>Effusibacillus</taxon>
    </lineage>
</organism>
<dbReference type="PANTHER" id="PTHR39639">
    <property type="entry name" value="CHROMOSOME 16, WHOLE GENOME SHOTGUN SEQUENCE"/>
    <property type="match status" value="1"/>
</dbReference>
<dbReference type="EMBL" id="AP023366">
    <property type="protein sequence ID" value="BCJ87685.1"/>
    <property type="molecule type" value="Genomic_DNA"/>
</dbReference>
<evidence type="ECO:0000313" key="3">
    <source>
        <dbReference type="Proteomes" id="UP000593802"/>
    </source>
</evidence>
<reference evidence="2 3" key="1">
    <citation type="submission" date="2020-08" db="EMBL/GenBank/DDBJ databases">
        <title>Complete Genome Sequence of Effusibacillus dendaii Strain skT53, Isolated from Farmland soil.</title>
        <authorList>
            <person name="Konishi T."/>
            <person name="Kawasaki H."/>
        </authorList>
    </citation>
    <scope>NUCLEOTIDE SEQUENCE [LARGE SCALE GENOMIC DNA]</scope>
    <source>
        <strain evidence="3">skT53</strain>
    </source>
</reference>
<dbReference type="Pfam" id="PF03235">
    <property type="entry name" value="GmrSD_N"/>
    <property type="match status" value="1"/>
</dbReference>
<dbReference type="AlphaFoldDB" id="A0A7I8DC67"/>
<evidence type="ECO:0000259" key="1">
    <source>
        <dbReference type="Pfam" id="PF03235"/>
    </source>
</evidence>
<proteinExistence type="predicted"/>
<name>A0A7I8DC67_9BACL</name>
<dbReference type="InterPro" id="IPR004919">
    <property type="entry name" value="GmrSD_N"/>
</dbReference>